<evidence type="ECO:0000313" key="4">
    <source>
        <dbReference type="Proteomes" id="UP001501326"/>
    </source>
</evidence>
<evidence type="ECO:0000259" key="2">
    <source>
        <dbReference type="SMART" id="SM00854"/>
    </source>
</evidence>
<name>A0ABN3UFC2_9MICO</name>
<gene>
    <name evidence="3" type="ORF">GCM10009867_03910</name>
</gene>
<evidence type="ECO:0000313" key="3">
    <source>
        <dbReference type="EMBL" id="GAA2731093.1"/>
    </source>
</evidence>
<evidence type="ECO:0000256" key="1">
    <source>
        <dbReference type="ARBA" id="ARBA00005662"/>
    </source>
</evidence>
<comment type="similarity">
    <text evidence="1">Belongs to the CapA family.</text>
</comment>
<dbReference type="SMART" id="SM00854">
    <property type="entry name" value="PGA_cap"/>
    <property type="match status" value="1"/>
</dbReference>
<comment type="caution">
    <text evidence="3">The sequence shown here is derived from an EMBL/GenBank/DDBJ whole genome shotgun (WGS) entry which is preliminary data.</text>
</comment>
<feature type="domain" description="Capsule synthesis protein CapA" evidence="2">
    <location>
        <begin position="1"/>
        <end position="238"/>
    </location>
</feature>
<accession>A0ABN3UFC2</accession>
<organism evidence="3 4">
    <name type="scientific">Pedococcus aerophilus</name>
    <dbReference type="NCBI Taxonomy" id="436356"/>
    <lineage>
        <taxon>Bacteria</taxon>
        <taxon>Bacillati</taxon>
        <taxon>Actinomycetota</taxon>
        <taxon>Actinomycetes</taxon>
        <taxon>Micrococcales</taxon>
        <taxon>Intrasporangiaceae</taxon>
        <taxon>Pedococcus</taxon>
    </lineage>
</organism>
<dbReference type="SUPFAM" id="SSF56300">
    <property type="entry name" value="Metallo-dependent phosphatases"/>
    <property type="match status" value="1"/>
</dbReference>
<dbReference type="PANTHER" id="PTHR33393:SF13">
    <property type="entry name" value="PGA BIOSYNTHESIS PROTEIN CAPA"/>
    <property type="match status" value="1"/>
</dbReference>
<proteinExistence type="inferred from homology"/>
<dbReference type="InterPro" id="IPR029052">
    <property type="entry name" value="Metallo-depent_PP-like"/>
</dbReference>
<dbReference type="Gene3D" id="3.60.21.10">
    <property type="match status" value="1"/>
</dbReference>
<dbReference type="CDD" id="cd07381">
    <property type="entry name" value="MPP_CapA"/>
    <property type="match status" value="1"/>
</dbReference>
<dbReference type="Proteomes" id="UP001501326">
    <property type="component" value="Unassembled WGS sequence"/>
</dbReference>
<dbReference type="InterPro" id="IPR052169">
    <property type="entry name" value="CW_Biosynth-Accessory"/>
</dbReference>
<dbReference type="Pfam" id="PF09587">
    <property type="entry name" value="PGA_cap"/>
    <property type="match status" value="1"/>
</dbReference>
<protein>
    <submittedName>
        <fullName evidence="3">CapA family protein</fullName>
    </submittedName>
</protein>
<dbReference type="EMBL" id="BAAARN010000001">
    <property type="protein sequence ID" value="GAA2731093.1"/>
    <property type="molecule type" value="Genomic_DNA"/>
</dbReference>
<dbReference type="InterPro" id="IPR019079">
    <property type="entry name" value="Capsule_synth_CapA"/>
</dbReference>
<keyword evidence="4" id="KW-1185">Reference proteome</keyword>
<sequence length="314" mass="32831">MAFAGDVHFEEYLAPLASRPDGLAELQDSLGAADLAMVNLETAITTRGTKIGKEFHFRAPASALRTVQGAGVDVVSMANNHGVDYGPVGLKDTLAAKKDSPIPIVGIGADEDEAYAPAILSAKGLEVAVFGASEVFEMTLSRYSAGPEKGGIASAAPVTRLRKAVSAASKKYDVVVVFLHWGLDYQKCPDPLSAETAQVLEEAGADVIVGGHSHRVNGAGWLGKSYVAYGLGNFVWWRSKEPDSRSGVLTLSLDVEKARGTGSDGHSVVRTAAWTPMLIGTDGIPRRPGAADTKRLTGLWEQAGACTGLEAAPS</sequence>
<reference evidence="3 4" key="1">
    <citation type="journal article" date="2019" name="Int. J. Syst. Evol. Microbiol.">
        <title>The Global Catalogue of Microorganisms (GCM) 10K type strain sequencing project: providing services to taxonomists for standard genome sequencing and annotation.</title>
        <authorList>
            <consortium name="The Broad Institute Genomics Platform"/>
            <consortium name="The Broad Institute Genome Sequencing Center for Infectious Disease"/>
            <person name="Wu L."/>
            <person name="Ma J."/>
        </authorList>
    </citation>
    <scope>NUCLEOTIDE SEQUENCE [LARGE SCALE GENOMIC DNA]</scope>
    <source>
        <strain evidence="3 4">JCM 16378</strain>
    </source>
</reference>
<dbReference type="PANTHER" id="PTHR33393">
    <property type="entry name" value="POLYGLUTAMINE SYNTHESIS ACCESSORY PROTEIN RV0574C-RELATED"/>
    <property type="match status" value="1"/>
</dbReference>